<feature type="compositionally biased region" description="Basic and acidic residues" evidence="1">
    <location>
        <begin position="106"/>
        <end position="119"/>
    </location>
</feature>
<feature type="compositionally biased region" description="Basic residues" evidence="1">
    <location>
        <begin position="1"/>
        <end position="15"/>
    </location>
</feature>
<evidence type="ECO:0000256" key="1">
    <source>
        <dbReference type="SAM" id="MobiDB-lite"/>
    </source>
</evidence>
<dbReference type="InParanoid" id="A0A804PMH9"/>
<keyword evidence="3" id="KW-1185">Reference proteome</keyword>
<evidence type="ECO:0000313" key="3">
    <source>
        <dbReference type="Proteomes" id="UP000007305"/>
    </source>
</evidence>
<name>A0A804PMH9_MAIZE</name>
<organism evidence="2 3">
    <name type="scientific">Zea mays</name>
    <name type="common">Maize</name>
    <dbReference type="NCBI Taxonomy" id="4577"/>
    <lineage>
        <taxon>Eukaryota</taxon>
        <taxon>Viridiplantae</taxon>
        <taxon>Streptophyta</taxon>
        <taxon>Embryophyta</taxon>
        <taxon>Tracheophyta</taxon>
        <taxon>Spermatophyta</taxon>
        <taxon>Magnoliopsida</taxon>
        <taxon>Liliopsida</taxon>
        <taxon>Poales</taxon>
        <taxon>Poaceae</taxon>
        <taxon>PACMAD clade</taxon>
        <taxon>Panicoideae</taxon>
        <taxon>Andropogonodae</taxon>
        <taxon>Andropogoneae</taxon>
        <taxon>Tripsacinae</taxon>
        <taxon>Zea</taxon>
    </lineage>
</organism>
<feature type="region of interest" description="Disordered" evidence="1">
    <location>
        <begin position="39"/>
        <end position="120"/>
    </location>
</feature>
<reference evidence="2" key="3">
    <citation type="submission" date="2021-05" db="UniProtKB">
        <authorList>
            <consortium name="EnsemblPlants"/>
        </authorList>
    </citation>
    <scope>IDENTIFICATION</scope>
    <source>
        <strain evidence="2">cv. B73</strain>
    </source>
</reference>
<accession>A0A804PMH9</accession>
<feature type="region of interest" description="Disordered" evidence="1">
    <location>
        <begin position="1"/>
        <end position="26"/>
    </location>
</feature>
<protein>
    <submittedName>
        <fullName evidence="2">Uncharacterized protein</fullName>
    </submittedName>
</protein>
<dbReference type="AlphaFoldDB" id="A0A804PMH9"/>
<proteinExistence type="predicted"/>
<sequence>MSRRTARRGAGRRRGPSVGSEERGVVVVAGGHGAGVASAVRGAAAASRSGGGRERGREGGRQSGEVDECEGGVSDVGSYTRRPATPTREVRRERGTSRARARARHYGSDETETRADRPHGPRVALTCDLRAARWSSTGERCWLLQRQRRNG</sequence>
<evidence type="ECO:0000313" key="2">
    <source>
        <dbReference type="EnsemblPlants" id="Zm00001eb252980_P001"/>
    </source>
</evidence>
<dbReference type="EnsemblPlants" id="Zm00001eb252980_T001">
    <property type="protein sequence ID" value="Zm00001eb252980_P001"/>
    <property type="gene ID" value="Zm00001eb252980"/>
</dbReference>
<reference evidence="3" key="1">
    <citation type="journal article" date="2009" name="Science">
        <title>The B73 maize genome: complexity, diversity, and dynamics.</title>
        <authorList>
            <person name="Schnable P.S."/>
            <person name="Ware D."/>
            <person name="Fulton R.S."/>
            <person name="Stein J.C."/>
            <person name="Wei F."/>
            <person name="Pasternak S."/>
            <person name="Liang C."/>
            <person name="Zhang J."/>
            <person name="Fulton L."/>
            <person name="Graves T.A."/>
            <person name="Minx P."/>
            <person name="Reily A.D."/>
            <person name="Courtney L."/>
            <person name="Kruchowski S.S."/>
            <person name="Tomlinson C."/>
            <person name="Strong C."/>
            <person name="Delehaunty K."/>
            <person name="Fronick C."/>
            <person name="Courtney B."/>
            <person name="Rock S.M."/>
            <person name="Belter E."/>
            <person name="Du F."/>
            <person name="Kim K."/>
            <person name="Abbott R.M."/>
            <person name="Cotton M."/>
            <person name="Levy A."/>
            <person name="Marchetto P."/>
            <person name="Ochoa K."/>
            <person name="Jackson S.M."/>
            <person name="Gillam B."/>
            <person name="Chen W."/>
            <person name="Yan L."/>
            <person name="Higginbotham J."/>
            <person name="Cardenas M."/>
            <person name="Waligorski J."/>
            <person name="Applebaum E."/>
            <person name="Phelps L."/>
            <person name="Falcone J."/>
            <person name="Kanchi K."/>
            <person name="Thane T."/>
            <person name="Scimone A."/>
            <person name="Thane N."/>
            <person name="Henke J."/>
            <person name="Wang T."/>
            <person name="Ruppert J."/>
            <person name="Shah N."/>
            <person name="Rotter K."/>
            <person name="Hodges J."/>
            <person name="Ingenthron E."/>
            <person name="Cordes M."/>
            <person name="Kohlberg S."/>
            <person name="Sgro J."/>
            <person name="Delgado B."/>
            <person name="Mead K."/>
            <person name="Chinwalla A."/>
            <person name="Leonard S."/>
            <person name="Crouse K."/>
            <person name="Collura K."/>
            <person name="Kudrna D."/>
            <person name="Currie J."/>
            <person name="He R."/>
            <person name="Angelova A."/>
            <person name="Rajasekar S."/>
            <person name="Mueller T."/>
            <person name="Lomeli R."/>
            <person name="Scara G."/>
            <person name="Ko A."/>
            <person name="Delaney K."/>
            <person name="Wissotski M."/>
            <person name="Lopez G."/>
            <person name="Campos D."/>
            <person name="Braidotti M."/>
            <person name="Ashley E."/>
            <person name="Golser W."/>
            <person name="Kim H."/>
            <person name="Lee S."/>
            <person name="Lin J."/>
            <person name="Dujmic Z."/>
            <person name="Kim W."/>
            <person name="Talag J."/>
            <person name="Zuccolo A."/>
            <person name="Fan C."/>
            <person name="Sebastian A."/>
            <person name="Kramer M."/>
            <person name="Spiegel L."/>
            <person name="Nascimento L."/>
            <person name="Zutavern T."/>
            <person name="Miller B."/>
            <person name="Ambroise C."/>
            <person name="Muller S."/>
            <person name="Spooner W."/>
            <person name="Narechania A."/>
            <person name="Ren L."/>
            <person name="Wei S."/>
            <person name="Kumari S."/>
            <person name="Faga B."/>
            <person name="Levy M.J."/>
            <person name="McMahan L."/>
            <person name="Van Buren P."/>
            <person name="Vaughn M.W."/>
            <person name="Ying K."/>
            <person name="Yeh C.-T."/>
            <person name="Emrich S.J."/>
            <person name="Jia Y."/>
            <person name="Kalyanaraman A."/>
            <person name="Hsia A.-P."/>
            <person name="Barbazuk W.B."/>
            <person name="Baucom R.S."/>
            <person name="Brutnell T.P."/>
            <person name="Carpita N.C."/>
            <person name="Chaparro C."/>
            <person name="Chia J.-M."/>
            <person name="Deragon J.-M."/>
            <person name="Estill J.C."/>
            <person name="Fu Y."/>
            <person name="Jeddeloh J.A."/>
            <person name="Han Y."/>
            <person name="Lee H."/>
            <person name="Li P."/>
            <person name="Lisch D.R."/>
            <person name="Liu S."/>
            <person name="Liu Z."/>
            <person name="Nagel D.H."/>
            <person name="McCann M.C."/>
            <person name="SanMiguel P."/>
            <person name="Myers A.M."/>
            <person name="Nettleton D."/>
            <person name="Nguyen J."/>
            <person name="Penning B.W."/>
            <person name="Ponnala L."/>
            <person name="Schneider K.L."/>
            <person name="Schwartz D.C."/>
            <person name="Sharma A."/>
            <person name="Soderlund C."/>
            <person name="Springer N.M."/>
            <person name="Sun Q."/>
            <person name="Wang H."/>
            <person name="Waterman M."/>
            <person name="Westerman R."/>
            <person name="Wolfgruber T.K."/>
            <person name="Yang L."/>
            <person name="Yu Y."/>
            <person name="Zhang L."/>
            <person name="Zhou S."/>
            <person name="Zhu Q."/>
            <person name="Bennetzen J.L."/>
            <person name="Dawe R.K."/>
            <person name="Jiang J."/>
            <person name="Jiang N."/>
            <person name="Presting G.G."/>
            <person name="Wessler S.R."/>
            <person name="Aluru S."/>
            <person name="Martienssen R.A."/>
            <person name="Clifton S.W."/>
            <person name="McCombie W.R."/>
            <person name="Wing R.A."/>
            <person name="Wilson R.K."/>
        </authorList>
    </citation>
    <scope>NUCLEOTIDE SEQUENCE [LARGE SCALE GENOMIC DNA]</scope>
    <source>
        <strain evidence="3">cv. B73</strain>
    </source>
</reference>
<feature type="compositionally biased region" description="Low complexity" evidence="1">
    <location>
        <begin position="39"/>
        <end position="48"/>
    </location>
</feature>
<dbReference type="Gramene" id="Zm00001eb252980_T001">
    <property type="protein sequence ID" value="Zm00001eb252980_P001"/>
    <property type="gene ID" value="Zm00001eb252980"/>
</dbReference>
<reference evidence="2" key="2">
    <citation type="submission" date="2019-07" db="EMBL/GenBank/DDBJ databases">
        <authorList>
            <person name="Seetharam A."/>
            <person name="Woodhouse M."/>
            <person name="Cannon E."/>
        </authorList>
    </citation>
    <scope>NUCLEOTIDE SEQUENCE [LARGE SCALE GENOMIC DNA]</scope>
    <source>
        <strain evidence="2">cv. B73</strain>
    </source>
</reference>
<dbReference type="Proteomes" id="UP000007305">
    <property type="component" value="Chromosome 5"/>
</dbReference>
<feature type="compositionally biased region" description="Basic and acidic residues" evidence="1">
    <location>
        <begin position="51"/>
        <end position="60"/>
    </location>
</feature>